<gene>
    <name evidence="1" type="ORF">SVIM_LOCUS294557</name>
</gene>
<evidence type="ECO:0000313" key="1">
    <source>
        <dbReference type="EMBL" id="VFU46470.1"/>
    </source>
</evidence>
<dbReference type="AlphaFoldDB" id="A0A6N2LYY7"/>
<accession>A0A6N2LYY7</accession>
<sequence>MKAKRQSISMRYRQHEIEVHPLQNPNPSNPTRKITIIKESWTRTGWLDYWANISLTGVLDLSYSSARSPDIALKSKDLNYSVLEFEFKKEQDYEPDRCFITALLDW</sequence>
<dbReference type="EMBL" id="CAADRP010001641">
    <property type="protein sequence ID" value="VFU46470.1"/>
    <property type="molecule type" value="Genomic_DNA"/>
</dbReference>
<protein>
    <submittedName>
        <fullName evidence="1">Uncharacterized protein</fullName>
    </submittedName>
</protein>
<reference evidence="1" key="1">
    <citation type="submission" date="2019-03" db="EMBL/GenBank/DDBJ databases">
        <authorList>
            <person name="Mank J."/>
            <person name="Almeida P."/>
        </authorList>
    </citation>
    <scope>NUCLEOTIDE SEQUENCE</scope>
    <source>
        <strain evidence="1">78183</strain>
    </source>
</reference>
<name>A0A6N2LYY7_SALVM</name>
<organism evidence="1">
    <name type="scientific">Salix viminalis</name>
    <name type="common">Common osier</name>
    <name type="synonym">Basket willow</name>
    <dbReference type="NCBI Taxonomy" id="40686"/>
    <lineage>
        <taxon>Eukaryota</taxon>
        <taxon>Viridiplantae</taxon>
        <taxon>Streptophyta</taxon>
        <taxon>Embryophyta</taxon>
        <taxon>Tracheophyta</taxon>
        <taxon>Spermatophyta</taxon>
        <taxon>Magnoliopsida</taxon>
        <taxon>eudicotyledons</taxon>
        <taxon>Gunneridae</taxon>
        <taxon>Pentapetalae</taxon>
        <taxon>rosids</taxon>
        <taxon>fabids</taxon>
        <taxon>Malpighiales</taxon>
        <taxon>Salicaceae</taxon>
        <taxon>Saliceae</taxon>
        <taxon>Salix</taxon>
    </lineage>
</organism>
<proteinExistence type="predicted"/>